<protein>
    <submittedName>
        <fullName evidence="2">EF hand</fullName>
    </submittedName>
</protein>
<sequence length="99" mass="11095">MASEARKRKLAKDFHAADLNDDGKIGPEDLEQLARRACEEFGYAAGSAQHRAMYDANMDYLTAMQKHVDTDGDGRISEDEYVNFWLAGGEDEARSILRP</sequence>
<dbReference type="InterPro" id="IPR018247">
    <property type="entry name" value="EF_Hand_1_Ca_BS"/>
</dbReference>
<dbReference type="EMBL" id="FNJR01000025">
    <property type="protein sequence ID" value="SDP97310.1"/>
    <property type="molecule type" value="Genomic_DNA"/>
</dbReference>
<proteinExistence type="predicted"/>
<dbReference type="PROSITE" id="PS00018">
    <property type="entry name" value="EF_HAND_1"/>
    <property type="match status" value="2"/>
</dbReference>
<organism evidence="2 3">
    <name type="scientific">Actinopolyspora xinjiangensis</name>
    <dbReference type="NCBI Taxonomy" id="405564"/>
    <lineage>
        <taxon>Bacteria</taxon>
        <taxon>Bacillati</taxon>
        <taxon>Actinomycetota</taxon>
        <taxon>Actinomycetes</taxon>
        <taxon>Actinopolysporales</taxon>
        <taxon>Actinopolysporaceae</taxon>
        <taxon>Actinopolyspora</taxon>
    </lineage>
</organism>
<dbReference type="Gene3D" id="1.10.238.10">
    <property type="entry name" value="EF-hand"/>
    <property type="match status" value="1"/>
</dbReference>
<dbReference type="Pfam" id="PF13499">
    <property type="entry name" value="EF-hand_7"/>
    <property type="match status" value="1"/>
</dbReference>
<accession>A0A1H0X352</accession>
<dbReference type="GO" id="GO:0005509">
    <property type="term" value="F:calcium ion binding"/>
    <property type="evidence" value="ECO:0007669"/>
    <property type="project" value="InterPro"/>
</dbReference>
<feature type="domain" description="EF-hand" evidence="1">
    <location>
        <begin position="56"/>
        <end position="91"/>
    </location>
</feature>
<name>A0A1H0X352_9ACTN</name>
<evidence type="ECO:0000259" key="1">
    <source>
        <dbReference type="PROSITE" id="PS50222"/>
    </source>
</evidence>
<gene>
    <name evidence="2" type="ORF">SAMN04487905_1259</name>
</gene>
<dbReference type="SUPFAM" id="SSF47473">
    <property type="entry name" value="EF-hand"/>
    <property type="match status" value="1"/>
</dbReference>
<keyword evidence="3" id="KW-1185">Reference proteome</keyword>
<dbReference type="STRING" id="405564.SAMN04487905_1259"/>
<dbReference type="PROSITE" id="PS50222">
    <property type="entry name" value="EF_HAND_2"/>
    <property type="match status" value="2"/>
</dbReference>
<dbReference type="InterPro" id="IPR011992">
    <property type="entry name" value="EF-hand-dom_pair"/>
</dbReference>
<evidence type="ECO:0000313" key="3">
    <source>
        <dbReference type="Proteomes" id="UP000199497"/>
    </source>
</evidence>
<dbReference type="RefSeq" id="WP_170837649.1">
    <property type="nucleotide sequence ID" value="NZ_FNJR01000025.1"/>
</dbReference>
<reference evidence="3" key="1">
    <citation type="submission" date="2016-10" db="EMBL/GenBank/DDBJ databases">
        <authorList>
            <person name="Varghese N."/>
            <person name="Submissions S."/>
        </authorList>
    </citation>
    <scope>NUCLEOTIDE SEQUENCE [LARGE SCALE GENOMIC DNA]</scope>
    <source>
        <strain evidence="3">DSM 46732</strain>
    </source>
</reference>
<feature type="domain" description="EF-hand" evidence="1">
    <location>
        <begin position="5"/>
        <end position="40"/>
    </location>
</feature>
<dbReference type="InterPro" id="IPR002048">
    <property type="entry name" value="EF_hand_dom"/>
</dbReference>
<dbReference type="Proteomes" id="UP000199497">
    <property type="component" value="Unassembled WGS sequence"/>
</dbReference>
<dbReference type="AlphaFoldDB" id="A0A1H0X352"/>
<evidence type="ECO:0000313" key="2">
    <source>
        <dbReference type="EMBL" id="SDP97310.1"/>
    </source>
</evidence>